<dbReference type="Proteomes" id="UP000805704">
    <property type="component" value="Chromosome 11"/>
</dbReference>
<reference evidence="1" key="1">
    <citation type="submission" date="2020-04" db="EMBL/GenBank/DDBJ databases">
        <title>A chromosome-scale assembly and high-density genetic map of the yellow drum (Nibea albiflora) genome.</title>
        <authorList>
            <person name="Xu D."/>
            <person name="Zhang W."/>
            <person name="Chen R."/>
            <person name="Tan P."/>
            <person name="Wang L."/>
            <person name="Song H."/>
            <person name="Tian L."/>
            <person name="Zhu Q."/>
            <person name="Wang B."/>
        </authorList>
    </citation>
    <scope>NUCLEOTIDE SEQUENCE</scope>
    <source>
        <strain evidence="1">ZJHYS-2018</strain>
    </source>
</reference>
<protein>
    <submittedName>
        <fullName evidence="1">Uncharacterized protein</fullName>
    </submittedName>
</protein>
<comment type="caution">
    <text evidence="1">The sequence shown here is derived from an EMBL/GenBank/DDBJ whole genome shotgun (WGS) entry which is preliminary data.</text>
</comment>
<organism evidence="1 2">
    <name type="scientific">Nibea albiflora</name>
    <name type="common">Yellow drum</name>
    <name type="synonym">Corvina albiflora</name>
    <dbReference type="NCBI Taxonomy" id="240163"/>
    <lineage>
        <taxon>Eukaryota</taxon>
        <taxon>Metazoa</taxon>
        <taxon>Chordata</taxon>
        <taxon>Craniata</taxon>
        <taxon>Vertebrata</taxon>
        <taxon>Euteleostomi</taxon>
        <taxon>Actinopterygii</taxon>
        <taxon>Neopterygii</taxon>
        <taxon>Teleostei</taxon>
        <taxon>Neoteleostei</taxon>
        <taxon>Acanthomorphata</taxon>
        <taxon>Eupercaria</taxon>
        <taxon>Sciaenidae</taxon>
        <taxon>Nibea</taxon>
    </lineage>
</organism>
<evidence type="ECO:0000313" key="1">
    <source>
        <dbReference type="EMBL" id="KAG8013461.1"/>
    </source>
</evidence>
<accession>A0ACB7FK41</accession>
<proteinExistence type="predicted"/>
<keyword evidence="2" id="KW-1185">Reference proteome</keyword>
<dbReference type="EMBL" id="CM024799">
    <property type="protein sequence ID" value="KAG8013461.1"/>
    <property type="molecule type" value="Genomic_DNA"/>
</dbReference>
<name>A0ACB7FK41_NIBAL</name>
<gene>
    <name evidence="1" type="ORF">GBF38_021839</name>
</gene>
<evidence type="ECO:0000313" key="2">
    <source>
        <dbReference type="Proteomes" id="UP000805704"/>
    </source>
</evidence>
<sequence length="91" mass="10335">MEKPQFLLRRLNLCESITQAQNFTFMQTRGLQPGVRDRKGGPQSRADRKPSTECFTRLPEDVTIPANISSRAKSDTLTQSDPRASRQEGKR</sequence>